<dbReference type="EnsemblPlants" id="PGSC0003DMT400094219">
    <property type="protein sequence ID" value="PGSC0003DMT400094219"/>
    <property type="gene ID" value="PGSC0003DMG400043790"/>
</dbReference>
<proteinExistence type="predicted"/>
<organism evidence="2 3">
    <name type="scientific">Solanum tuberosum</name>
    <name type="common">Potato</name>
    <dbReference type="NCBI Taxonomy" id="4113"/>
    <lineage>
        <taxon>Eukaryota</taxon>
        <taxon>Viridiplantae</taxon>
        <taxon>Streptophyta</taxon>
        <taxon>Embryophyta</taxon>
        <taxon>Tracheophyta</taxon>
        <taxon>Spermatophyta</taxon>
        <taxon>Magnoliopsida</taxon>
        <taxon>eudicotyledons</taxon>
        <taxon>Gunneridae</taxon>
        <taxon>Pentapetalae</taxon>
        <taxon>asterids</taxon>
        <taxon>lamiids</taxon>
        <taxon>Solanales</taxon>
        <taxon>Solanaceae</taxon>
        <taxon>Solanoideae</taxon>
        <taxon>Solaneae</taxon>
        <taxon>Solanum</taxon>
    </lineage>
</organism>
<evidence type="ECO:0000313" key="2">
    <source>
        <dbReference type="EnsemblPlants" id="PGSC0003DMT400094219"/>
    </source>
</evidence>
<reference evidence="3" key="1">
    <citation type="journal article" date="2011" name="Nature">
        <title>Genome sequence and analysis of the tuber crop potato.</title>
        <authorList>
            <consortium name="The Potato Genome Sequencing Consortium"/>
        </authorList>
    </citation>
    <scope>NUCLEOTIDE SEQUENCE [LARGE SCALE GENOMIC DNA]</scope>
    <source>
        <strain evidence="3">cv. DM1-3 516 R44</strain>
    </source>
</reference>
<dbReference type="Gramene" id="PGSC0003DMT400094219">
    <property type="protein sequence ID" value="PGSC0003DMT400094219"/>
    <property type="gene ID" value="PGSC0003DMG400043790"/>
</dbReference>
<protein>
    <submittedName>
        <fullName evidence="2">Uncharacterized protein</fullName>
    </submittedName>
</protein>
<feature type="compositionally biased region" description="Polar residues" evidence="1">
    <location>
        <begin position="1"/>
        <end position="12"/>
    </location>
</feature>
<dbReference type="HOGENOM" id="CLU_129007_0_0_1"/>
<evidence type="ECO:0000313" key="3">
    <source>
        <dbReference type="Proteomes" id="UP000011115"/>
    </source>
</evidence>
<dbReference type="PaxDb" id="4113-PGSC0003DMT400094219"/>
<sequence>MSVNDSNGSQLGHQDDIINLNDVNEPHANDPHLMGDMARPKVPGKIVPPRKIRVQNFKLDKERSNPHKKGKQEPSPGNKGKSKSPISDRASRTGTKGEVCPVGDSPSVLGDAYASISSFSSAFLFLFAPKCP</sequence>
<reference evidence="2" key="2">
    <citation type="submission" date="2015-06" db="UniProtKB">
        <authorList>
            <consortium name="EnsemblPlants"/>
        </authorList>
    </citation>
    <scope>IDENTIFICATION</scope>
    <source>
        <strain evidence="2">DM1-3 516 R44</strain>
    </source>
</reference>
<name>M1DTN8_SOLTU</name>
<dbReference type="AlphaFoldDB" id="M1DTN8"/>
<dbReference type="InParanoid" id="M1DTN8"/>
<accession>M1DTN8</accession>
<evidence type="ECO:0000256" key="1">
    <source>
        <dbReference type="SAM" id="MobiDB-lite"/>
    </source>
</evidence>
<dbReference type="Proteomes" id="UP000011115">
    <property type="component" value="Unassembled WGS sequence"/>
</dbReference>
<feature type="region of interest" description="Disordered" evidence="1">
    <location>
        <begin position="1"/>
        <end position="104"/>
    </location>
</feature>
<keyword evidence="3" id="KW-1185">Reference proteome</keyword>